<dbReference type="Proteomes" id="UP000598775">
    <property type="component" value="Unassembled WGS sequence"/>
</dbReference>
<evidence type="ECO:0000313" key="2">
    <source>
        <dbReference type="Proteomes" id="UP000598775"/>
    </source>
</evidence>
<evidence type="ECO:0000313" key="1">
    <source>
        <dbReference type="EMBL" id="GGF41294.1"/>
    </source>
</evidence>
<protein>
    <submittedName>
        <fullName evidence="1">Uncharacterized protein</fullName>
    </submittedName>
</protein>
<keyword evidence="2" id="KW-1185">Reference proteome</keyword>
<accession>A0A917F4A9</accession>
<dbReference type="AlphaFoldDB" id="A0A917F4A9"/>
<comment type="caution">
    <text evidence="1">The sequence shown here is derived from an EMBL/GenBank/DDBJ whole genome shotgun (WGS) entry which is preliminary data.</text>
</comment>
<proteinExistence type="predicted"/>
<sequence length="104" mass="11971">MLDETRTTALGLHCEREHPDADLLGLRVEHIADRAWRVSESSDDRLPLLLGFVEQRDDGFELMRLGDTFEWSIHDSLYDALHHIHDVAAETVARRVGSDLHWIT</sequence>
<reference evidence="1 2" key="1">
    <citation type="journal article" date="2014" name="Int. J. Syst. Evol. Microbiol.">
        <title>Complete genome sequence of Corynebacterium casei LMG S-19264T (=DSM 44701T), isolated from a smear-ripened cheese.</title>
        <authorList>
            <consortium name="US DOE Joint Genome Institute (JGI-PGF)"/>
            <person name="Walter F."/>
            <person name="Albersmeier A."/>
            <person name="Kalinowski J."/>
            <person name="Ruckert C."/>
        </authorList>
    </citation>
    <scope>NUCLEOTIDE SEQUENCE [LARGE SCALE GENOMIC DNA]</scope>
    <source>
        <strain evidence="1 2">CGMCC 1.12976</strain>
    </source>
</reference>
<dbReference type="EMBL" id="BMGP01000009">
    <property type="protein sequence ID" value="GGF41294.1"/>
    <property type="molecule type" value="Genomic_DNA"/>
</dbReference>
<organism evidence="1 2">
    <name type="scientific">Subtercola lobariae</name>
    <dbReference type="NCBI Taxonomy" id="1588641"/>
    <lineage>
        <taxon>Bacteria</taxon>
        <taxon>Bacillati</taxon>
        <taxon>Actinomycetota</taxon>
        <taxon>Actinomycetes</taxon>
        <taxon>Micrococcales</taxon>
        <taxon>Microbacteriaceae</taxon>
        <taxon>Subtercola</taxon>
    </lineage>
</organism>
<gene>
    <name evidence="1" type="ORF">GCM10011399_37480</name>
</gene>
<name>A0A917F4A9_9MICO</name>